<feature type="coiled-coil region" evidence="1">
    <location>
        <begin position="298"/>
        <end position="339"/>
    </location>
</feature>
<comment type="caution">
    <text evidence="3">The sequence shown here is derived from an EMBL/GenBank/DDBJ whole genome shotgun (WGS) entry which is preliminary data.</text>
</comment>
<reference evidence="3" key="2">
    <citation type="submission" date="2021-04" db="EMBL/GenBank/DDBJ databases">
        <authorList>
            <person name="Gilroy R."/>
        </authorList>
    </citation>
    <scope>NUCLEOTIDE SEQUENCE</scope>
    <source>
        <strain evidence="3">CHK188-4685</strain>
    </source>
</reference>
<dbReference type="GO" id="GO:0006302">
    <property type="term" value="P:double-strand break repair"/>
    <property type="evidence" value="ECO:0007669"/>
    <property type="project" value="TreeGrafter"/>
</dbReference>
<feature type="region of interest" description="Disordered" evidence="2">
    <location>
        <begin position="1117"/>
        <end position="1146"/>
    </location>
</feature>
<evidence type="ECO:0000313" key="3">
    <source>
        <dbReference type="EMBL" id="HJB08722.1"/>
    </source>
</evidence>
<sequence>MKTPKKVITRLLLNNWGGISHQVMELHEYVNLFSGMSGSGKSTVMDAIQVLLYGSLSQSFLNKAADERNRRTVMTYLKGAQKDGTANREGQDFCSNLVMEIQDLADDTYRCVGVCFEVRREERDLSRYSFFSHEGKMDGSFYRDEDGNPLRLKQMSALVKSHQKDPSGKLKGEDLNRMYPTNDAYQNALYGPVFGEIDGRRFTVMEKSAVALKMSNGVGQFIRDYMFPKSTSQAIEKISRQLGDYRDIRDTVADLEKRIGLLEEVRRLDGELAKARTDVVRGEYRLKLLKILGIRGEMERLEAEGQDLLLQENEVRSQRESLKEALNESQEAVVELRSRLKSSDYGKIREQLESLKETEGLLEKNQGAWNHVLEGLSRWEENEEVYGLVGNRALQAMEDVRCQKVTAQVLEELKQGLEETLDEVNAERDNLVQERREKTSALKEKEERLSDWKQGQKSYRHRKGLKEAQRALEQALFRETGRQVPVTILADAFDIRDSQWREAIEGRLGRVKYGLITPPEYASWAARLFGDMKEFENVDLFHVGRILEDEPQALSGSLYEAAEAGEEYVDGCLKHFLGRIMKCRNVEELETVKDGVTQDCYSYSNYTLRHLPARDCVQNACIGRTISKGKIRQLEEEIRLHKEELSGLEKRIRALDEARAYERISREVSEYLNLFEAGRELESNRKRQKGLEEELDRLEQAGALNALKEELAKAQKAYEEKEEAYGAAGARLSQIQARMAVNSAALEGQKRQLQEESGGVRSNEAEDQAIEECLKEKSLSAVRAAESSELEQARAREQKALEGRLEARLKFNRTYPSCGLTGAEETGAPYEELYKRYRRQYVEDYKEQFDRKCREVYASLRDNVIASIHGDIKAAYRQVREVNQVLGATSFYDSVYKIGITPASNENRQFYDMLMAPELDSKVVREEDMEGQISLGDDEFQRKYQQEIDLLVEKFIPSRTEDEIEAARRRAQMEQYADYRNYLTFNMYEVTVDEDGREKRIAVDEMAGNDSGGEGQNPKYAALFAGFALLYAQQYHRESRIRLVLLDEAFSKMDKTRSSVCLDYARKLGLQVIICVPDERLMTLMKNVDCVYGFRRRRNQISMMMIDKGRYLEMLRGEDDGDKAGEKDRDEAGEKSGEMGQDRKEG</sequence>
<evidence type="ECO:0000256" key="2">
    <source>
        <dbReference type="SAM" id="MobiDB-lite"/>
    </source>
</evidence>
<dbReference type="InterPro" id="IPR027417">
    <property type="entry name" value="P-loop_NTPase"/>
</dbReference>
<organism evidence="3 4">
    <name type="scientific">Candidatus Enterocloster faecavium</name>
    <dbReference type="NCBI Taxonomy" id="2838560"/>
    <lineage>
        <taxon>Bacteria</taxon>
        <taxon>Bacillati</taxon>
        <taxon>Bacillota</taxon>
        <taxon>Clostridia</taxon>
        <taxon>Lachnospirales</taxon>
        <taxon>Lachnospiraceae</taxon>
        <taxon>Enterocloster</taxon>
    </lineage>
</organism>
<dbReference type="EMBL" id="DWYS01000151">
    <property type="protein sequence ID" value="HJB08722.1"/>
    <property type="molecule type" value="Genomic_DNA"/>
</dbReference>
<dbReference type="Proteomes" id="UP000886804">
    <property type="component" value="Unassembled WGS sequence"/>
</dbReference>
<dbReference type="Pfam" id="PF13555">
    <property type="entry name" value="AAA_29"/>
    <property type="match status" value="1"/>
</dbReference>
<dbReference type="Pfam" id="PF13558">
    <property type="entry name" value="SbcC_Walker_B"/>
    <property type="match status" value="1"/>
</dbReference>
<dbReference type="GO" id="GO:0000731">
    <property type="term" value="P:DNA synthesis involved in DNA repair"/>
    <property type="evidence" value="ECO:0007669"/>
    <property type="project" value="TreeGrafter"/>
</dbReference>
<keyword evidence="1" id="KW-0175">Coiled coil</keyword>
<evidence type="ECO:0008006" key="5">
    <source>
        <dbReference type="Google" id="ProtNLM"/>
    </source>
</evidence>
<dbReference type="AlphaFoldDB" id="A0A9D2RNB0"/>
<evidence type="ECO:0000313" key="4">
    <source>
        <dbReference type="Proteomes" id="UP000886804"/>
    </source>
</evidence>
<proteinExistence type="predicted"/>
<gene>
    <name evidence="3" type="ORF">H9716_12810</name>
</gene>
<reference evidence="3" key="1">
    <citation type="journal article" date="2021" name="PeerJ">
        <title>Extensive microbial diversity within the chicken gut microbiome revealed by metagenomics and culture.</title>
        <authorList>
            <person name="Gilroy R."/>
            <person name="Ravi A."/>
            <person name="Getino M."/>
            <person name="Pursley I."/>
            <person name="Horton D.L."/>
            <person name="Alikhan N.F."/>
            <person name="Baker D."/>
            <person name="Gharbi K."/>
            <person name="Hall N."/>
            <person name="Watson M."/>
            <person name="Adriaenssens E.M."/>
            <person name="Foster-Nyarko E."/>
            <person name="Jarju S."/>
            <person name="Secka A."/>
            <person name="Antonio M."/>
            <person name="Oren A."/>
            <person name="Chaudhuri R.R."/>
            <person name="La Ragione R."/>
            <person name="Hildebrand F."/>
            <person name="Pallen M.J."/>
        </authorList>
    </citation>
    <scope>NUCLEOTIDE SEQUENCE</scope>
    <source>
        <strain evidence="3">CHK188-4685</strain>
    </source>
</reference>
<dbReference type="PANTHER" id="PTHR32182">
    <property type="entry name" value="DNA REPLICATION AND REPAIR PROTEIN RECF"/>
    <property type="match status" value="1"/>
</dbReference>
<dbReference type="Gene3D" id="3.40.50.300">
    <property type="entry name" value="P-loop containing nucleotide triphosphate hydrolases"/>
    <property type="match status" value="2"/>
</dbReference>
<feature type="coiled-coil region" evidence="1">
    <location>
        <begin position="407"/>
        <end position="448"/>
    </location>
</feature>
<dbReference type="PANTHER" id="PTHR32182:SF0">
    <property type="entry name" value="DNA REPLICATION AND REPAIR PROTEIN RECF"/>
    <property type="match status" value="1"/>
</dbReference>
<name>A0A9D2RNB0_9FIRM</name>
<evidence type="ECO:0000256" key="1">
    <source>
        <dbReference type="SAM" id="Coils"/>
    </source>
</evidence>
<accession>A0A9D2RNB0</accession>
<feature type="coiled-coil region" evidence="1">
    <location>
        <begin position="624"/>
        <end position="724"/>
    </location>
</feature>
<dbReference type="SUPFAM" id="SSF52540">
    <property type="entry name" value="P-loop containing nucleoside triphosphate hydrolases"/>
    <property type="match status" value="1"/>
</dbReference>
<protein>
    <recommendedName>
        <fullName evidence="5">Chromosome segregation protein SMC</fullName>
    </recommendedName>
</protein>